<gene>
    <name evidence="2" type="ORF">GQF63_04045</name>
</gene>
<proteinExistence type="predicted"/>
<dbReference type="EMBL" id="WSQA01000002">
    <property type="protein sequence ID" value="MVZ61185.1"/>
    <property type="molecule type" value="Genomic_DNA"/>
</dbReference>
<organism evidence="2 3">
    <name type="scientific">Sphingobacterium humi</name>
    <dbReference type="NCBI Taxonomy" id="1796905"/>
    <lineage>
        <taxon>Bacteria</taxon>
        <taxon>Pseudomonadati</taxon>
        <taxon>Bacteroidota</taxon>
        <taxon>Sphingobacteriia</taxon>
        <taxon>Sphingobacteriales</taxon>
        <taxon>Sphingobacteriaceae</taxon>
        <taxon>Sphingobacterium</taxon>
    </lineage>
</organism>
<dbReference type="Proteomes" id="UP000435036">
    <property type="component" value="Unassembled WGS sequence"/>
</dbReference>
<dbReference type="AlphaFoldDB" id="A0A6N8KUZ6"/>
<evidence type="ECO:0000313" key="3">
    <source>
        <dbReference type="Proteomes" id="UP000435036"/>
    </source>
</evidence>
<sequence>MKREAAERNPVLFQTDSLEQFTLIQAFTKTTRQQVFDPQLGNGKQINGIQSQGFKRLGTQQSIWGRAKYAQENHKNISWNENKDIEWIYPYLTADSVGGHLTSETYSIAGGYNRVIRRQIIGISASYLASTQFRQTDPRPANNSAELSLQLGASRQINAYRTAIGLVYQNYSQLSSITIKNPHQSPSFYQLIGMGMDQKVLWGKNTTSYFSGHSHGINFQMLPKKQEGVYCILDLKRFYIEKSINNIGSIISAFAKSERKEVALAYRKERSNQALTARIKYIEYERKGTSFLFDQQYSGTFIKIGERQDFNHRVQTLNTAITFLHNFIDNSLVASITPIGVYQHNRMDYSIDQRSWDYKSMAYGMEGKFQKLQRRNRLWELQIGYKKQVPETKNKVFNLILENKGLEALQNQQFEYYTAAFSNYNLTLNYHQALAKSMVLLVGLESNLQYFNGKGYNKGIGLSLGIAI</sequence>
<evidence type="ECO:0000313" key="2">
    <source>
        <dbReference type="EMBL" id="MVZ61185.1"/>
    </source>
</evidence>
<accession>A0A6N8KUZ6</accession>
<dbReference type="InterPro" id="IPR049236">
    <property type="entry name" value="DUF6850"/>
</dbReference>
<evidence type="ECO:0000259" key="1">
    <source>
        <dbReference type="Pfam" id="PF21012"/>
    </source>
</evidence>
<protein>
    <recommendedName>
        <fullName evidence="1">DUF6850 domain-containing protein</fullName>
    </recommendedName>
</protein>
<dbReference type="OrthoDB" id="1025008at2"/>
<comment type="caution">
    <text evidence="2">The sequence shown here is derived from an EMBL/GenBank/DDBJ whole genome shotgun (WGS) entry which is preliminary data.</text>
</comment>
<name>A0A6N8KUZ6_9SPHI</name>
<dbReference type="Pfam" id="PF21012">
    <property type="entry name" value="DUF6850"/>
    <property type="match status" value="1"/>
</dbReference>
<feature type="domain" description="DUF6850" evidence="1">
    <location>
        <begin position="10"/>
        <end position="466"/>
    </location>
</feature>
<keyword evidence="3" id="KW-1185">Reference proteome</keyword>
<reference evidence="2 3" key="1">
    <citation type="submission" date="2019-12" db="EMBL/GenBank/DDBJ databases">
        <authorList>
            <person name="Dong K."/>
        </authorList>
    </citation>
    <scope>NUCLEOTIDE SEQUENCE [LARGE SCALE GENOMIC DNA]</scope>
    <source>
        <strain evidence="2 3">JCM 31225</strain>
    </source>
</reference>